<evidence type="ECO:0000256" key="1">
    <source>
        <dbReference type="ARBA" id="ARBA00023186"/>
    </source>
</evidence>
<dbReference type="PRINTS" id="PR00625">
    <property type="entry name" value="JDOMAIN"/>
</dbReference>
<protein>
    <submittedName>
        <fullName evidence="3">Putative J domain-containing protein</fullName>
    </submittedName>
</protein>
<dbReference type="InterPro" id="IPR051938">
    <property type="entry name" value="Apopto_cytoskel_mod"/>
</dbReference>
<evidence type="ECO:0000259" key="2">
    <source>
        <dbReference type="PROSITE" id="PS50076"/>
    </source>
</evidence>
<gene>
    <name evidence="3" type="ORF">mv_L746</name>
</gene>
<dbReference type="InterPro" id="IPR036869">
    <property type="entry name" value="J_dom_sf"/>
</dbReference>
<dbReference type="SMART" id="SM00271">
    <property type="entry name" value="DnaJ"/>
    <property type="match status" value="1"/>
</dbReference>
<dbReference type="CDD" id="cd06257">
    <property type="entry name" value="DnaJ"/>
    <property type="match status" value="1"/>
</dbReference>
<dbReference type="PANTHER" id="PTHR44145:SF3">
    <property type="entry name" value="DNAJ HOMOLOG SUBFAMILY A MEMBER 3, MITOCHONDRIAL"/>
    <property type="match status" value="1"/>
</dbReference>
<feature type="domain" description="J" evidence="2">
    <location>
        <begin position="3"/>
        <end position="66"/>
    </location>
</feature>
<dbReference type="InterPro" id="IPR001623">
    <property type="entry name" value="DnaJ_domain"/>
</dbReference>
<dbReference type="PROSITE" id="PS00636">
    <property type="entry name" value="DNAJ_1"/>
    <property type="match status" value="1"/>
</dbReference>
<evidence type="ECO:0000313" key="3">
    <source>
        <dbReference type="EMBL" id="AEX62950.1"/>
    </source>
</evidence>
<reference evidence="3" key="1">
    <citation type="submission" date="2011-10" db="EMBL/GenBank/DDBJ databases">
        <title>Provirophages and transpovirons: unique mobilome of giant viruses.</title>
        <authorList>
            <person name="Desnues C."/>
            <person name="LaScola B."/>
            <person name="Yutin N."/>
            <person name="Fournous G."/>
            <person name="Koonin E."/>
            <person name="Raoult D."/>
        </authorList>
    </citation>
    <scope>NUCLEOTIDE SEQUENCE</scope>
    <source>
        <strain evidence="3">Mv13-mv</strain>
    </source>
</reference>
<dbReference type="PROSITE" id="PS50076">
    <property type="entry name" value="DNAJ_2"/>
    <property type="match status" value="1"/>
</dbReference>
<sequence>MDNYYKILGLNKNASKQEIKKSYKKLVLKYHPDKNTNDTSFIFQKIKEAFEILYDDEKRKEYDNLLNFEDNTYFDLNYYYEIILEICNEYELDEIEKKEIFTVLNINDYKNDAINYGTAFANEKLMDKLLDFIPKFTLGKLKKQYSFLAPLFNLLNF</sequence>
<name>H2EEX7_9VIRU</name>
<dbReference type="Gene3D" id="1.10.287.110">
    <property type="entry name" value="DnaJ domain"/>
    <property type="match status" value="1"/>
</dbReference>
<proteinExistence type="predicted"/>
<dbReference type="Pfam" id="PF00226">
    <property type="entry name" value="DnaJ"/>
    <property type="match status" value="1"/>
</dbReference>
<organism evidence="3">
    <name type="scientific">Moumouvirus sp. 'Monve'</name>
    <dbReference type="NCBI Taxonomy" id="1128131"/>
    <lineage>
        <taxon>Viruses</taxon>
        <taxon>Varidnaviria</taxon>
        <taxon>Bamfordvirae</taxon>
        <taxon>Nucleocytoviricota</taxon>
        <taxon>Megaviricetes</taxon>
        <taxon>Imitervirales</taxon>
        <taxon>Mimiviridae</taxon>
        <taxon>Megamimivirinae</taxon>
        <taxon>Moumouvirus</taxon>
    </lineage>
</organism>
<dbReference type="SUPFAM" id="SSF46565">
    <property type="entry name" value="Chaperone J-domain"/>
    <property type="match status" value="1"/>
</dbReference>
<dbReference type="InterPro" id="IPR018253">
    <property type="entry name" value="DnaJ_domain_CS"/>
</dbReference>
<dbReference type="PANTHER" id="PTHR44145">
    <property type="entry name" value="DNAJ HOMOLOG SUBFAMILY A MEMBER 3, MITOCHONDRIAL"/>
    <property type="match status" value="1"/>
</dbReference>
<dbReference type="EMBL" id="JN885998">
    <property type="protein sequence ID" value="AEX62950.1"/>
    <property type="molecule type" value="Genomic_DNA"/>
</dbReference>
<keyword evidence="1" id="KW-0143">Chaperone</keyword>
<accession>H2EEX7</accession>